<keyword evidence="2" id="KW-0732">Signal</keyword>
<gene>
    <name evidence="3" type="ORF">ITX44_25515</name>
</gene>
<comment type="caution">
    <text evidence="3">The sequence shown here is derived from an EMBL/GenBank/DDBJ whole genome shotgun (WGS) entry which is preliminary data.</text>
</comment>
<dbReference type="Proteomes" id="UP000749040">
    <property type="component" value="Unassembled WGS sequence"/>
</dbReference>
<protein>
    <recommendedName>
        <fullName evidence="5">Lipoprotein</fullName>
    </recommendedName>
</protein>
<evidence type="ECO:0000256" key="1">
    <source>
        <dbReference type="SAM" id="MobiDB-lite"/>
    </source>
</evidence>
<dbReference type="EMBL" id="JADKYB010000014">
    <property type="protein sequence ID" value="MBM9507848.1"/>
    <property type="molecule type" value="Genomic_DNA"/>
</dbReference>
<feature type="region of interest" description="Disordered" evidence="1">
    <location>
        <begin position="149"/>
        <end position="178"/>
    </location>
</feature>
<feature type="chain" id="PRO_5047052915" description="Lipoprotein" evidence="2">
    <location>
        <begin position="21"/>
        <end position="204"/>
    </location>
</feature>
<evidence type="ECO:0000256" key="2">
    <source>
        <dbReference type="SAM" id="SignalP"/>
    </source>
</evidence>
<organism evidence="3 4">
    <name type="scientific">Actinacidiphila acididurans</name>
    <dbReference type="NCBI Taxonomy" id="2784346"/>
    <lineage>
        <taxon>Bacteria</taxon>
        <taxon>Bacillati</taxon>
        <taxon>Actinomycetota</taxon>
        <taxon>Actinomycetes</taxon>
        <taxon>Kitasatosporales</taxon>
        <taxon>Streptomycetaceae</taxon>
        <taxon>Actinacidiphila</taxon>
    </lineage>
</organism>
<accession>A0ABS2U0X7</accession>
<keyword evidence="4" id="KW-1185">Reference proteome</keyword>
<evidence type="ECO:0000313" key="3">
    <source>
        <dbReference type="EMBL" id="MBM9507848.1"/>
    </source>
</evidence>
<reference evidence="3 4" key="1">
    <citation type="submission" date="2021-01" db="EMBL/GenBank/DDBJ databases">
        <title>Streptomyces acididurans sp. nov., isolated from a peat swamp forest soil.</title>
        <authorList>
            <person name="Chantavorakit T."/>
            <person name="Duangmal K."/>
        </authorList>
    </citation>
    <scope>NUCLEOTIDE SEQUENCE [LARGE SCALE GENOMIC DNA]</scope>
    <source>
        <strain evidence="3 4">KK5PA1</strain>
    </source>
</reference>
<evidence type="ECO:0008006" key="5">
    <source>
        <dbReference type="Google" id="ProtNLM"/>
    </source>
</evidence>
<proteinExistence type="predicted"/>
<feature type="signal peptide" evidence="2">
    <location>
        <begin position="1"/>
        <end position="20"/>
    </location>
</feature>
<dbReference type="PROSITE" id="PS51257">
    <property type="entry name" value="PROKAR_LIPOPROTEIN"/>
    <property type="match status" value="1"/>
</dbReference>
<sequence length="204" mass="20940">MKAARAVAPLVGLVSALTLAACGVPPSGVIQAGTPASGMYVPRPTPATPTPVLIYFVHDGVLRPFPRKIVDPGDFGAVVRFLFYGPIAGEARTATTELPRLKATPEVEISGDANGNTLSVKLPQDVPPLTHLAMLQLVCTVAHMTPPTSPALPTPGTSGAALAAPAFPTPQGQRPLSLTGVQVTGNGWTITQSDTSCPDPPSRP</sequence>
<evidence type="ECO:0000313" key="4">
    <source>
        <dbReference type="Proteomes" id="UP000749040"/>
    </source>
</evidence>
<dbReference type="RefSeq" id="WP_205359704.1">
    <property type="nucleotide sequence ID" value="NZ_JADKYB010000014.1"/>
</dbReference>
<name>A0ABS2U0X7_9ACTN</name>